<comment type="caution">
    <text evidence="2">The sequence shown here is derived from an EMBL/GenBank/DDBJ whole genome shotgun (WGS) entry which is preliminary data.</text>
</comment>
<dbReference type="PANTHER" id="PTHR43138">
    <property type="entry name" value="ACETYLTRANSFERASE, GNAT FAMILY"/>
    <property type="match status" value="1"/>
</dbReference>
<feature type="domain" description="N-acetyltransferase" evidence="1">
    <location>
        <begin position="473"/>
        <end position="635"/>
    </location>
</feature>
<dbReference type="PROSITE" id="PS51186">
    <property type="entry name" value="GNAT"/>
    <property type="match status" value="1"/>
</dbReference>
<dbReference type="InterPro" id="IPR016181">
    <property type="entry name" value="Acyl_CoA_acyltransferase"/>
</dbReference>
<dbReference type="Pfam" id="PF00583">
    <property type="entry name" value="Acetyltransf_1"/>
    <property type="match status" value="1"/>
</dbReference>
<evidence type="ECO:0000259" key="1">
    <source>
        <dbReference type="PROSITE" id="PS51186"/>
    </source>
</evidence>
<dbReference type="Gene3D" id="3.40.630.30">
    <property type="match status" value="2"/>
</dbReference>
<organism evidence="2 3">
    <name type="scientific">Ridgeia piscesae</name>
    <name type="common">Tubeworm</name>
    <dbReference type="NCBI Taxonomy" id="27915"/>
    <lineage>
        <taxon>Eukaryota</taxon>
        <taxon>Metazoa</taxon>
        <taxon>Spiralia</taxon>
        <taxon>Lophotrochozoa</taxon>
        <taxon>Annelida</taxon>
        <taxon>Polychaeta</taxon>
        <taxon>Sedentaria</taxon>
        <taxon>Canalipalpata</taxon>
        <taxon>Sabellida</taxon>
        <taxon>Siboglinidae</taxon>
        <taxon>Ridgeia</taxon>
    </lineage>
</organism>
<proteinExistence type="predicted"/>
<name>A0AAD9JUM1_RIDPI</name>
<dbReference type="GO" id="GO:0016747">
    <property type="term" value="F:acyltransferase activity, transferring groups other than amino-acyl groups"/>
    <property type="evidence" value="ECO:0007669"/>
    <property type="project" value="InterPro"/>
</dbReference>
<dbReference type="AlphaFoldDB" id="A0AAD9JUM1"/>
<sequence length="654" mass="71751">MLIFRKCDAMLLELRKQKFLIIAQLPLGGALVGVGKCETLVLYKDFDGVEPIDIPLDERRKLMAVAAGSAPPTANDASFPVLESLPAEHVFRSGLRATLRMMRPADVEAVYGMVARAALAGHGSGYGEDDVLSLETFRQTFLVDHYNVMWELVTGTRAVFAFTAVGATVYARAPAAAACDVTVVLEPGYHGRGIGVELQEVSNQLAKDLGYSGVLSDTPVLNHRVGDIISSHGYSVVGHIPNGIRLAGRGVVDLLFSYKTFDDLDYLLLDDVIESFQLVRDAATRGANVGVDEYPDEESFRERLDLSEAFALKDENDGKLKGLILVHPFLMSRTLPIYLARIFVFYSAELDRRGAFPHILELSQQLTTAIGLSYSAWVMLVFRKCEATVLELRRQKFHVVAYLPLGGELADVGPCETLVLYKEMAGADPVEWSLEDRTAMAKATVHQSAVNASRFPDIPSLPVAHTLRDGTRARVRVMRPDESEAVYALFLEAARAGRGYSVDETLTLDDFTDWFLLDHYNIVWEEADSHRMIAFTSIGDEPCKRSSKAVGCDPLLVVRPEYSNRGIGGELVDANESFAVQLGYTAIRSDTPIVNHRMCDMIGKRGYSIVGVLPNCINIAGHGIVDVLCTYKNLKDAQPFVPRDGAGAPTVSKL</sequence>
<protein>
    <recommendedName>
        <fullName evidence="1">N-acetyltransferase domain-containing protein</fullName>
    </recommendedName>
</protein>
<dbReference type="InterPro" id="IPR052742">
    <property type="entry name" value="Mito_N-acetyltransferase"/>
</dbReference>
<evidence type="ECO:0000313" key="2">
    <source>
        <dbReference type="EMBL" id="KAK2159422.1"/>
    </source>
</evidence>
<dbReference type="SUPFAM" id="SSF55729">
    <property type="entry name" value="Acyl-CoA N-acyltransferases (Nat)"/>
    <property type="match status" value="2"/>
</dbReference>
<dbReference type="PANTHER" id="PTHR43138:SF1">
    <property type="entry name" value="N-ACETYLTRANSFERASE ACA1"/>
    <property type="match status" value="1"/>
</dbReference>
<dbReference type="EMBL" id="JAODUO010001718">
    <property type="protein sequence ID" value="KAK2159422.1"/>
    <property type="molecule type" value="Genomic_DNA"/>
</dbReference>
<evidence type="ECO:0000313" key="3">
    <source>
        <dbReference type="Proteomes" id="UP001209878"/>
    </source>
</evidence>
<dbReference type="InterPro" id="IPR000182">
    <property type="entry name" value="GNAT_dom"/>
</dbReference>
<gene>
    <name evidence="2" type="ORF">NP493_1719g00019</name>
</gene>
<reference evidence="2" key="1">
    <citation type="journal article" date="2023" name="Mol. Biol. Evol.">
        <title>Third-Generation Sequencing Reveals the Adaptive Role of the Epigenome in Three Deep-Sea Polychaetes.</title>
        <authorList>
            <person name="Perez M."/>
            <person name="Aroh O."/>
            <person name="Sun Y."/>
            <person name="Lan Y."/>
            <person name="Juniper S.K."/>
            <person name="Young C.R."/>
            <person name="Angers B."/>
            <person name="Qian P.Y."/>
        </authorList>
    </citation>
    <scope>NUCLEOTIDE SEQUENCE</scope>
    <source>
        <strain evidence="2">R07B-5</strain>
    </source>
</reference>
<accession>A0AAD9JUM1</accession>
<keyword evidence="3" id="KW-1185">Reference proteome</keyword>
<dbReference type="Proteomes" id="UP001209878">
    <property type="component" value="Unassembled WGS sequence"/>
</dbReference>